<dbReference type="AlphaFoldDB" id="A0AAU8JKX6"/>
<dbReference type="EMBL" id="CP159837">
    <property type="protein sequence ID" value="XCM39948.1"/>
    <property type="molecule type" value="Genomic_DNA"/>
</dbReference>
<gene>
    <name evidence="1" type="ORF">ABWT76_002916</name>
</gene>
<evidence type="ECO:0000313" key="1">
    <source>
        <dbReference type="EMBL" id="XCM39948.1"/>
    </source>
</evidence>
<dbReference type="RefSeq" id="WP_255353149.1">
    <property type="nucleotide sequence ID" value="NZ_CP159837.1"/>
</dbReference>
<name>A0AAU8JKX6_9CYAN</name>
<proteinExistence type="predicted"/>
<protein>
    <submittedName>
        <fullName evidence="1">Uncharacterized protein</fullName>
    </submittedName>
</protein>
<organism evidence="1">
    <name type="scientific">Planktothricoides raciborskii GIHE-MW2</name>
    <dbReference type="NCBI Taxonomy" id="2792601"/>
    <lineage>
        <taxon>Bacteria</taxon>
        <taxon>Bacillati</taxon>
        <taxon>Cyanobacteriota</taxon>
        <taxon>Cyanophyceae</taxon>
        <taxon>Oscillatoriophycideae</taxon>
        <taxon>Oscillatoriales</taxon>
        <taxon>Oscillatoriaceae</taxon>
        <taxon>Planktothricoides</taxon>
    </lineage>
</organism>
<accession>A0AAU8JKX6</accession>
<sequence>MANSCPILEPVEPKFLYLSDRRIMRSTLVFSGTLTRSGIQGANR</sequence>
<reference evidence="1" key="1">
    <citation type="submission" date="2024-07" db="EMBL/GenBank/DDBJ databases">
        <authorList>
            <person name="Kim Y.J."/>
            <person name="Jeong J.Y."/>
        </authorList>
    </citation>
    <scope>NUCLEOTIDE SEQUENCE</scope>
    <source>
        <strain evidence="1">GIHE-MW2</strain>
    </source>
</reference>